<dbReference type="InterPro" id="IPR037523">
    <property type="entry name" value="VOC_core"/>
</dbReference>
<evidence type="ECO:0000313" key="2">
    <source>
        <dbReference type="EMBL" id="MBO4206557.1"/>
    </source>
</evidence>
<comment type="caution">
    <text evidence="2">The sequence shown here is derived from an EMBL/GenBank/DDBJ whole genome shotgun (WGS) entry which is preliminary data.</text>
</comment>
<dbReference type="PROSITE" id="PS51819">
    <property type="entry name" value="VOC"/>
    <property type="match status" value="1"/>
</dbReference>
<reference evidence="2 3" key="1">
    <citation type="submission" date="2019-12" db="EMBL/GenBank/DDBJ databases">
        <title>Whole genome sequencing of endophytic Actinobacterium Micromonospora sp. MPMI6T.</title>
        <authorList>
            <person name="Evv R."/>
            <person name="Podile A.R."/>
        </authorList>
    </citation>
    <scope>NUCLEOTIDE SEQUENCE [LARGE SCALE GENOMIC DNA]</scope>
    <source>
        <strain evidence="2 3">MPMI6</strain>
    </source>
</reference>
<dbReference type="RefSeq" id="WP_208813460.1">
    <property type="nucleotide sequence ID" value="NZ_WVUH01000073.1"/>
</dbReference>
<dbReference type="CDD" id="cd06587">
    <property type="entry name" value="VOC"/>
    <property type="match status" value="1"/>
</dbReference>
<dbReference type="EMBL" id="WVUH01000073">
    <property type="protein sequence ID" value="MBO4206557.1"/>
    <property type="molecule type" value="Genomic_DNA"/>
</dbReference>
<dbReference type="Pfam" id="PF00903">
    <property type="entry name" value="Glyoxalase"/>
    <property type="match status" value="1"/>
</dbReference>
<feature type="domain" description="VOC" evidence="1">
    <location>
        <begin position="5"/>
        <end position="149"/>
    </location>
</feature>
<evidence type="ECO:0000259" key="1">
    <source>
        <dbReference type="PROSITE" id="PS51819"/>
    </source>
</evidence>
<evidence type="ECO:0000313" key="3">
    <source>
        <dbReference type="Proteomes" id="UP000823521"/>
    </source>
</evidence>
<name>A0ABS3VPX4_MICEH</name>
<dbReference type="Proteomes" id="UP000823521">
    <property type="component" value="Unassembled WGS sequence"/>
</dbReference>
<dbReference type="InterPro" id="IPR029068">
    <property type="entry name" value="Glyas_Bleomycin-R_OHBP_Dase"/>
</dbReference>
<organism evidence="2 3">
    <name type="scientific">Micromonospora echinofusca</name>
    <dbReference type="NCBI Taxonomy" id="47858"/>
    <lineage>
        <taxon>Bacteria</taxon>
        <taxon>Bacillati</taxon>
        <taxon>Actinomycetota</taxon>
        <taxon>Actinomycetes</taxon>
        <taxon>Micromonosporales</taxon>
        <taxon>Micromonosporaceae</taxon>
        <taxon>Micromonospora</taxon>
    </lineage>
</organism>
<sequence>MPVSEVHHVAMTVSDLDRAADFYEQALGYRRTLRTDVGGPGIEVSLGLPAGTTGRVQYLQGPSRIGQLELIEWNGTPTRTATGGHLELGTFLLSFAVPLDEMDELYRRMVELGAECLSAPNRVLLENYGYITAFAARDLDGNLLEFVSLPSREEIRAQRQGGGD</sequence>
<protein>
    <recommendedName>
        <fullName evidence="1">VOC domain-containing protein</fullName>
    </recommendedName>
</protein>
<dbReference type="InterPro" id="IPR004360">
    <property type="entry name" value="Glyas_Fos-R_dOase_dom"/>
</dbReference>
<keyword evidence="3" id="KW-1185">Reference proteome</keyword>
<dbReference type="Gene3D" id="3.10.180.10">
    <property type="entry name" value="2,3-Dihydroxybiphenyl 1,2-Dioxygenase, domain 1"/>
    <property type="match status" value="1"/>
</dbReference>
<proteinExistence type="predicted"/>
<gene>
    <name evidence="2" type="ORF">GSF22_11175</name>
</gene>
<dbReference type="SUPFAM" id="SSF54593">
    <property type="entry name" value="Glyoxalase/Bleomycin resistance protein/Dihydroxybiphenyl dioxygenase"/>
    <property type="match status" value="1"/>
</dbReference>
<accession>A0ABS3VPX4</accession>